<dbReference type="Pfam" id="PF13193">
    <property type="entry name" value="AMP-binding_C"/>
    <property type="match status" value="1"/>
</dbReference>
<dbReference type="InterPro" id="IPR020845">
    <property type="entry name" value="AMP-binding_CS"/>
</dbReference>
<dbReference type="InterPro" id="IPR045851">
    <property type="entry name" value="AMP-bd_C_sf"/>
</dbReference>
<dbReference type="KEGG" id="bxe:Bxe_C0516"/>
<dbReference type="InterPro" id="IPR000873">
    <property type="entry name" value="AMP-dep_synth/lig_dom"/>
</dbReference>
<name>Q13HM2_PARXL</name>
<dbReference type="Proteomes" id="UP000001817">
    <property type="component" value="Chromosome 3"/>
</dbReference>
<keyword evidence="4" id="KW-1185">Reference proteome</keyword>
<reference evidence="3 4" key="1">
    <citation type="journal article" date="2006" name="Proc. Natl. Acad. Sci. U.S.A.">
        <title>Burkholderia xenovorans LB400 harbors a multi-replicon, 9.73-Mbp genome shaped for versatility.</title>
        <authorList>
            <person name="Chain P.S."/>
            <person name="Denef V.J."/>
            <person name="Konstantinidis K.T."/>
            <person name="Vergez L.M."/>
            <person name="Agullo L."/>
            <person name="Reyes V.L."/>
            <person name="Hauser L."/>
            <person name="Cordova M."/>
            <person name="Gomez L."/>
            <person name="Gonzalez M."/>
            <person name="Land M."/>
            <person name="Lao V."/>
            <person name="Larimer F."/>
            <person name="LiPuma J.J."/>
            <person name="Mahenthiralingam E."/>
            <person name="Malfatti S.A."/>
            <person name="Marx C.J."/>
            <person name="Parnell J.J."/>
            <person name="Ramette A."/>
            <person name="Richardson P."/>
            <person name="Seeger M."/>
            <person name="Smith D."/>
            <person name="Spilker T."/>
            <person name="Sul W.J."/>
            <person name="Tsoi T.V."/>
            <person name="Ulrich L.E."/>
            <person name="Zhulin I.B."/>
            <person name="Tiedje J.M."/>
        </authorList>
    </citation>
    <scope>NUCLEOTIDE SEQUENCE [LARGE SCALE GENOMIC DNA]</scope>
    <source>
        <strain evidence="3 4">LB400</strain>
    </source>
</reference>
<dbReference type="InterPro" id="IPR050237">
    <property type="entry name" value="ATP-dep_AMP-bd_enzyme"/>
</dbReference>
<dbReference type="KEGG" id="bxb:DR64_7930"/>
<evidence type="ECO:0000313" key="3">
    <source>
        <dbReference type="EMBL" id="ABE36417.1"/>
    </source>
</evidence>
<dbReference type="STRING" id="266265.Bxe_C0516"/>
<dbReference type="PANTHER" id="PTHR43767:SF1">
    <property type="entry name" value="NONRIBOSOMAL PEPTIDE SYNTHASE PES1 (EUROFUNG)-RELATED"/>
    <property type="match status" value="1"/>
</dbReference>
<dbReference type="InterPro" id="IPR042099">
    <property type="entry name" value="ANL_N_sf"/>
</dbReference>
<dbReference type="SUPFAM" id="SSF56801">
    <property type="entry name" value="Acetyl-CoA synthetase-like"/>
    <property type="match status" value="1"/>
</dbReference>
<dbReference type="OrthoDB" id="9766486at2"/>
<dbReference type="GO" id="GO:0016878">
    <property type="term" value="F:acid-thiol ligase activity"/>
    <property type="evidence" value="ECO:0007669"/>
    <property type="project" value="UniProtKB-ARBA"/>
</dbReference>
<evidence type="ECO:0000259" key="2">
    <source>
        <dbReference type="Pfam" id="PF13193"/>
    </source>
</evidence>
<dbReference type="Gene3D" id="3.40.50.12780">
    <property type="entry name" value="N-terminal domain of ligase-like"/>
    <property type="match status" value="1"/>
</dbReference>
<dbReference type="Gene3D" id="3.30.300.30">
    <property type="match status" value="1"/>
</dbReference>
<feature type="domain" description="AMP-binding enzyme C-terminal" evidence="2">
    <location>
        <begin position="431"/>
        <end position="505"/>
    </location>
</feature>
<dbReference type="Pfam" id="PF00501">
    <property type="entry name" value="AMP-binding"/>
    <property type="match status" value="1"/>
</dbReference>
<sequence>MTSILDQPDILFPDVIRHNARFHGIKTAVVCGDDRLNWREFHLRTNKVANALVRAGLQKGDRVCFFMQNSMAAFELIWGTIKAGGVVSPLNVMMAADSLPAMIDNAAPRFIFVDSELAGAVDAVRGAVRNKPDIFYAESGAVEGWQSYVELVEAGSEAEYFPDLKLSDTMTVLYSSGTTGVPKGSEHTHAARHFYSLGCGPALRMDPYSVALCATPLYTNGTWITLLPALYLGGTVVLARKLTPQAWLELVARERITHAFLVPTQCIGIVERASPEYDVSSLQGILYGGAPMTSQTAAAMAKTFPNTRMYEIYGMSEGWCTLAYPEDRAHGRSSTVGKPVFGGDICVIDPEGRELPPGEQGELAGWSAGLMKGYLGDPQRTADIVWKGPHGRTYLRSGDIGYMDTEGFFFVNGRVKDMIISGGINVFASDIEEVFMQHPAVAEAAAIGIPHDKWGETPIVMVILRQGHQIDAVALKEWGNHRLGKFQRVSEVKFVDDFPRANYGKILKRVLREPYWEGRERSI</sequence>
<dbReference type="EMBL" id="CP000272">
    <property type="protein sequence ID" value="ABE36417.1"/>
    <property type="molecule type" value="Genomic_DNA"/>
</dbReference>
<feature type="domain" description="AMP-dependent synthetase/ligase" evidence="1">
    <location>
        <begin position="17"/>
        <end position="375"/>
    </location>
</feature>
<dbReference type="eggNOG" id="COG0318">
    <property type="taxonomic scope" value="Bacteria"/>
</dbReference>
<dbReference type="PROSITE" id="PS00455">
    <property type="entry name" value="AMP_BINDING"/>
    <property type="match status" value="1"/>
</dbReference>
<protein>
    <submittedName>
        <fullName evidence="3">AMP-dependent synthetase and ligase</fullName>
    </submittedName>
</protein>
<accession>Q13HM2</accession>
<dbReference type="AlphaFoldDB" id="Q13HM2"/>
<gene>
    <name evidence="3" type="ORF">Bxe_C0516</name>
</gene>
<evidence type="ECO:0000313" key="4">
    <source>
        <dbReference type="Proteomes" id="UP000001817"/>
    </source>
</evidence>
<keyword evidence="3" id="KW-0436">Ligase</keyword>
<dbReference type="PANTHER" id="PTHR43767">
    <property type="entry name" value="LONG-CHAIN-FATTY-ACID--COA LIGASE"/>
    <property type="match status" value="1"/>
</dbReference>
<dbReference type="RefSeq" id="WP_011493673.1">
    <property type="nucleotide sequence ID" value="NC_007953.1"/>
</dbReference>
<organism evidence="3 4">
    <name type="scientific">Paraburkholderia xenovorans (strain LB400)</name>
    <dbReference type="NCBI Taxonomy" id="266265"/>
    <lineage>
        <taxon>Bacteria</taxon>
        <taxon>Pseudomonadati</taxon>
        <taxon>Pseudomonadota</taxon>
        <taxon>Betaproteobacteria</taxon>
        <taxon>Burkholderiales</taxon>
        <taxon>Burkholderiaceae</taxon>
        <taxon>Paraburkholderia</taxon>
    </lineage>
</organism>
<dbReference type="PATRIC" id="fig|266265.5.peg.8275"/>
<proteinExistence type="predicted"/>
<dbReference type="InterPro" id="IPR025110">
    <property type="entry name" value="AMP-bd_C"/>
</dbReference>
<evidence type="ECO:0000259" key="1">
    <source>
        <dbReference type="Pfam" id="PF00501"/>
    </source>
</evidence>